<proteinExistence type="predicted"/>
<reference evidence="1" key="1">
    <citation type="journal article" date="2019" name="Sci. Rep.">
        <title>Draft genome of Tanacetum cinerariifolium, the natural source of mosquito coil.</title>
        <authorList>
            <person name="Yamashiro T."/>
            <person name="Shiraishi A."/>
            <person name="Satake H."/>
            <person name="Nakayama K."/>
        </authorList>
    </citation>
    <scope>NUCLEOTIDE SEQUENCE</scope>
</reference>
<gene>
    <name evidence="1" type="ORF">Tci_902377</name>
</gene>
<comment type="caution">
    <text evidence="1">The sequence shown here is derived from an EMBL/GenBank/DDBJ whole genome shotgun (WGS) entry which is preliminary data.</text>
</comment>
<feature type="non-terminal residue" evidence="1">
    <location>
        <position position="36"/>
    </location>
</feature>
<sequence length="36" mass="3885">MDAYLATGFASEKLTAESQEPQSAFYFAEQAGRVIG</sequence>
<name>A0A699V9W0_TANCI</name>
<organism evidence="1">
    <name type="scientific">Tanacetum cinerariifolium</name>
    <name type="common">Dalmatian daisy</name>
    <name type="synonym">Chrysanthemum cinerariifolium</name>
    <dbReference type="NCBI Taxonomy" id="118510"/>
    <lineage>
        <taxon>Eukaryota</taxon>
        <taxon>Viridiplantae</taxon>
        <taxon>Streptophyta</taxon>
        <taxon>Embryophyta</taxon>
        <taxon>Tracheophyta</taxon>
        <taxon>Spermatophyta</taxon>
        <taxon>Magnoliopsida</taxon>
        <taxon>eudicotyledons</taxon>
        <taxon>Gunneridae</taxon>
        <taxon>Pentapetalae</taxon>
        <taxon>asterids</taxon>
        <taxon>campanulids</taxon>
        <taxon>Asterales</taxon>
        <taxon>Asteraceae</taxon>
        <taxon>Asteroideae</taxon>
        <taxon>Anthemideae</taxon>
        <taxon>Anthemidinae</taxon>
        <taxon>Tanacetum</taxon>
    </lineage>
</organism>
<dbReference type="AlphaFoldDB" id="A0A699V9W0"/>
<evidence type="ECO:0000313" key="1">
    <source>
        <dbReference type="EMBL" id="GFD30408.1"/>
    </source>
</evidence>
<protein>
    <submittedName>
        <fullName evidence="1">Uncharacterized protein</fullName>
    </submittedName>
</protein>
<accession>A0A699V9W0</accession>
<dbReference type="EMBL" id="BKCJ011403655">
    <property type="protein sequence ID" value="GFD30408.1"/>
    <property type="molecule type" value="Genomic_DNA"/>
</dbReference>